<evidence type="ECO:0000313" key="5">
    <source>
        <dbReference type="Proteomes" id="UP000440004"/>
    </source>
</evidence>
<dbReference type="InterPro" id="IPR004560">
    <property type="entry name" value="L-Ru-5P_3-Epase"/>
</dbReference>
<dbReference type="EMBL" id="WHNX01000001">
    <property type="protein sequence ID" value="MPW24235.1"/>
    <property type="molecule type" value="Genomic_DNA"/>
</dbReference>
<dbReference type="SUPFAM" id="SSF51658">
    <property type="entry name" value="Xylose isomerase-like"/>
    <property type="match status" value="1"/>
</dbReference>
<dbReference type="GO" id="GO:0019852">
    <property type="term" value="P:L-ascorbic acid metabolic process"/>
    <property type="evidence" value="ECO:0007669"/>
    <property type="project" value="TreeGrafter"/>
</dbReference>
<dbReference type="PANTHER" id="PTHR43489:SF1">
    <property type="entry name" value="L-RIBULOSE-5-PHOSPHATE 3-EPIMERASE SGBU-RELATED"/>
    <property type="match status" value="1"/>
</dbReference>
<dbReference type="NCBIfam" id="NF009689">
    <property type="entry name" value="PRK13210.1"/>
    <property type="match status" value="1"/>
</dbReference>
<keyword evidence="5" id="KW-1185">Reference proteome</keyword>
<gene>
    <name evidence="4" type="ORF">GC105_00290</name>
</gene>
<keyword evidence="1 4" id="KW-0413">Isomerase</keyword>
<dbReference type="AlphaFoldDB" id="A0A6A7K4C9"/>
<dbReference type="Pfam" id="PF01261">
    <property type="entry name" value="AP_endonuc_2"/>
    <property type="match status" value="1"/>
</dbReference>
<dbReference type="PANTHER" id="PTHR43489">
    <property type="entry name" value="ISOMERASE"/>
    <property type="match status" value="1"/>
</dbReference>
<organism evidence="4 5">
    <name type="scientific">Alkalibaculum sporogenes</name>
    <dbReference type="NCBI Taxonomy" id="2655001"/>
    <lineage>
        <taxon>Bacteria</taxon>
        <taxon>Bacillati</taxon>
        <taxon>Bacillota</taxon>
        <taxon>Clostridia</taxon>
        <taxon>Eubacteriales</taxon>
        <taxon>Eubacteriaceae</taxon>
        <taxon>Alkalibaculum</taxon>
    </lineage>
</organism>
<reference evidence="4 5" key="1">
    <citation type="submission" date="2019-10" db="EMBL/GenBank/DDBJ databases">
        <title>Alkalibaculum tamaniensis sp.nov., a new alkaliphilic acetogen, isolated on methoxylated aromatics from a mud volcano.</title>
        <authorList>
            <person name="Khomyakova M.A."/>
            <person name="Merkel A.Y."/>
            <person name="Bonch-Osmolovskaya E.A."/>
            <person name="Slobodkin A.I."/>
        </authorList>
    </citation>
    <scope>NUCLEOTIDE SEQUENCE [LARGE SCALE GENOMIC DNA]</scope>
    <source>
        <strain evidence="4 5">M08DMB</strain>
    </source>
</reference>
<dbReference type="InterPro" id="IPR036237">
    <property type="entry name" value="Xyl_isomerase-like_sf"/>
</dbReference>
<dbReference type="GO" id="GO:0034015">
    <property type="term" value="F:L-ribulose-5-phosphate 3-epimerase activity"/>
    <property type="evidence" value="ECO:0007669"/>
    <property type="project" value="TreeGrafter"/>
</dbReference>
<protein>
    <recommendedName>
        <fullName evidence="2">L-ribulose-5-phosphate 3-epimerase</fullName>
    </recommendedName>
</protein>
<sequence>MMNINKIPIGIYEKALSSKLDWMEKLTICSVCGYDFLEICIDECEDRLERLYWDKSQKIELKDAMKRTEIPILSMCLSVHRKYPIGSGLIEIREKGMEIMEKAIQFSIDFGIRVIQIAGYDVYYSESTEETKKIFKENLFKATELARKANVVLAIENMDTIFINTPTKIMDYIEEIKSPFLQCYPDVGNISAWHLNMEEELGAIQKHIVGMHLKDTIEQVFRRIDFGKGIVDFEEAFKILNKISYKGPFVIEMWSDDNDDYVEKMIYARRMIEEKMKLACYY</sequence>
<dbReference type="NCBIfam" id="TIGR00542">
    <property type="entry name" value="hxl6Piso_put"/>
    <property type="match status" value="1"/>
</dbReference>
<dbReference type="Proteomes" id="UP000440004">
    <property type="component" value="Unassembled WGS sequence"/>
</dbReference>
<dbReference type="Gene3D" id="3.20.20.150">
    <property type="entry name" value="Divalent-metal-dependent TIM barrel enzymes"/>
    <property type="match status" value="1"/>
</dbReference>
<comment type="caution">
    <text evidence="4">The sequence shown here is derived from an EMBL/GenBank/DDBJ whole genome shotgun (WGS) entry which is preliminary data.</text>
</comment>
<proteinExistence type="predicted"/>
<accession>A0A6A7K4C9</accession>
<dbReference type="GO" id="GO:0016861">
    <property type="term" value="F:intramolecular oxidoreductase activity, interconverting aldoses and ketoses"/>
    <property type="evidence" value="ECO:0007669"/>
    <property type="project" value="InterPro"/>
</dbReference>
<name>A0A6A7K4C9_9FIRM</name>
<evidence type="ECO:0000256" key="2">
    <source>
        <dbReference type="NCBIfam" id="TIGR00542"/>
    </source>
</evidence>
<dbReference type="NCBIfam" id="NF009688">
    <property type="entry name" value="PRK13209.1"/>
    <property type="match status" value="1"/>
</dbReference>
<dbReference type="InterPro" id="IPR013022">
    <property type="entry name" value="Xyl_isomerase-like_TIM-brl"/>
</dbReference>
<evidence type="ECO:0000256" key="1">
    <source>
        <dbReference type="ARBA" id="ARBA00023235"/>
    </source>
</evidence>
<feature type="domain" description="Xylose isomerase-like TIM barrel" evidence="3">
    <location>
        <begin position="30"/>
        <end position="263"/>
    </location>
</feature>
<dbReference type="InterPro" id="IPR050417">
    <property type="entry name" value="Sugar_Epim/Isomerase"/>
</dbReference>
<evidence type="ECO:0000259" key="3">
    <source>
        <dbReference type="Pfam" id="PF01261"/>
    </source>
</evidence>
<evidence type="ECO:0000313" key="4">
    <source>
        <dbReference type="EMBL" id="MPW24235.1"/>
    </source>
</evidence>